<sequence length="172" mass="19649">MLTSKLRTFERPRPQHPSSSHQQPELPATAPCRSTSEVLRRPANLTVTQWSVACGRIDLFYELGFGEPWETSHSEHFEEEILNLRNTLLKSELEKERIALELEEEKKDRAHRERRLAEQAKKIANLSSLVLCSEKDEKSTNLSSGVLVDFACYLLCAFLGTLKYVEDECASL</sequence>
<evidence type="ECO:0000313" key="3">
    <source>
        <dbReference type="EMBL" id="ONK63136.1"/>
    </source>
</evidence>
<dbReference type="Proteomes" id="UP000243459">
    <property type="component" value="Chromosome 7"/>
</dbReference>
<dbReference type="AlphaFoldDB" id="A0A5P1EB74"/>
<protein>
    <submittedName>
        <fullName evidence="3">Uncharacterized protein</fullName>
    </submittedName>
</protein>
<feature type="coiled-coil region" evidence="1">
    <location>
        <begin position="86"/>
        <end position="122"/>
    </location>
</feature>
<dbReference type="Gramene" id="ONK63136">
    <property type="protein sequence ID" value="ONK63136"/>
    <property type="gene ID" value="A4U43_C07F11780"/>
</dbReference>
<evidence type="ECO:0000256" key="1">
    <source>
        <dbReference type="SAM" id="Coils"/>
    </source>
</evidence>
<feature type="region of interest" description="Disordered" evidence="2">
    <location>
        <begin position="1"/>
        <end position="34"/>
    </location>
</feature>
<organism evidence="3 4">
    <name type="scientific">Asparagus officinalis</name>
    <name type="common">Garden asparagus</name>
    <dbReference type="NCBI Taxonomy" id="4686"/>
    <lineage>
        <taxon>Eukaryota</taxon>
        <taxon>Viridiplantae</taxon>
        <taxon>Streptophyta</taxon>
        <taxon>Embryophyta</taxon>
        <taxon>Tracheophyta</taxon>
        <taxon>Spermatophyta</taxon>
        <taxon>Magnoliopsida</taxon>
        <taxon>Liliopsida</taxon>
        <taxon>Asparagales</taxon>
        <taxon>Asparagaceae</taxon>
        <taxon>Asparagoideae</taxon>
        <taxon>Asparagus</taxon>
    </lineage>
</organism>
<reference evidence="4" key="1">
    <citation type="journal article" date="2017" name="Nat. Commun.">
        <title>The asparagus genome sheds light on the origin and evolution of a young Y chromosome.</title>
        <authorList>
            <person name="Harkess A."/>
            <person name="Zhou J."/>
            <person name="Xu C."/>
            <person name="Bowers J.E."/>
            <person name="Van der Hulst R."/>
            <person name="Ayyampalayam S."/>
            <person name="Mercati F."/>
            <person name="Riccardi P."/>
            <person name="McKain M.R."/>
            <person name="Kakrana A."/>
            <person name="Tang H."/>
            <person name="Ray J."/>
            <person name="Groenendijk J."/>
            <person name="Arikit S."/>
            <person name="Mathioni S.M."/>
            <person name="Nakano M."/>
            <person name="Shan H."/>
            <person name="Telgmann-Rauber A."/>
            <person name="Kanno A."/>
            <person name="Yue Z."/>
            <person name="Chen H."/>
            <person name="Li W."/>
            <person name="Chen Y."/>
            <person name="Xu X."/>
            <person name="Zhang Y."/>
            <person name="Luo S."/>
            <person name="Chen H."/>
            <person name="Gao J."/>
            <person name="Mao Z."/>
            <person name="Pires J.C."/>
            <person name="Luo M."/>
            <person name="Kudrna D."/>
            <person name="Wing R.A."/>
            <person name="Meyers B.C."/>
            <person name="Yi K."/>
            <person name="Kong H."/>
            <person name="Lavrijsen P."/>
            <person name="Sunseri F."/>
            <person name="Falavigna A."/>
            <person name="Ye Y."/>
            <person name="Leebens-Mack J.H."/>
            <person name="Chen G."/>
        </authorList>
    </citation>
    <scope>NUCLEOTIDE SEQUENCE [LARGE SCALE GENOMIC DNA]</scope>
    <source>
        <strain evidence="4">cv. DH0086</strain>
    </source>
</reference>
<dbReference type="EMBL" id="CM007387">
    <property type="protein sequence ID" value="ONK63136.1"/>
    <property type="molecule type" value="Genomic_DNA"/>
</dbReference>
<evidence type="ECO:0000256" key="2">
    <source>
        <dbReference type="SAM" id="MobiDB-lite"/>
    </source>
</evidence>
<keyword evidence="1" id="KW-0175">Coiled coil</keyword>
<gene>
    <name evidence="3" type="ORF">A4U43_C07F11780</name>
</gene>
<name>A0A5P1EB74_ASPOF</name>
<accession>A0A5P1EB74</accession>
<proteinExistence type="predicted"/>
<evidence type="ECO:0000313" key="4">
    <source>
        <dbReference type="Proteomes" id="UP000243459"/>
    </source>
</evidence>
<keyword evidence="4" id="KW-1185">Reference proteome</keyword>